<dbReference type="InterPro" id="IPR036526">
    <property type="entry name" value="C-N_Hydrolase_sf"/>
</dbReference>
<dbReference type="Pfam" id="PF00795">
    <property type="entry name" value="CN_hydrolase"/>
    <property type="match status" value="1"/>
</dbReference>
<dbReference type="PANTHER" id="PTHR23088">
    <property type="entry name" value="NITRILASE-RELATED"/>
    <property type="match status" value="1"/>
</dbReference>
<dbReference type="Proteomes" id="UP000598174">
    <property type="component" value="Unassembled WGS sequence"/>
</dbReference>
<dbReference type="InterPro" id="IPR003010">
    <property type="entry name" value="C-N_Hydrolase"/>
</dbReference>
<evidence type="ECO:0000313" key="3">
    <source>
        <dbReference type="EMBL" id="GIE14279.1"/>
    </source>
</evidence>
<proteinExistence type="inferred from homology"/>
<comment type="similarity">
    <text evidence="1">Belongs to the carbon-nitrogen hydrolase superfamily. NIT1/NIT2 family.</text>
</comment>
<dbReference type="SUPFAM" id="SSF56317">
    <property type="entry name" value="Carbon-nitrogen hydrolase"/>
    <property type="match status" value="1"/>
</dbReference>
<protein>
    <submittedName>
        <fullName evidence="3">Amidohydrolase</fullName>
    </submittedName>
</protein>
<dbReference type="PANTHER" id="PTHR23088:SF27">
    <property type="entry name" value="DEAMINATED GLUTATHIONE AMIDASE"/>
    <property type="match status" value="1"/>
</dbReference>
<comment type="caution">
    <text evidence="3">The sequence shown here is derived from an EMBL/GenBank/DDBJ whole genome shotgun (WGS) entry which is preliminary data.</text>
</comment>
<gene>
    <name evidence="3" type="ORF">Afe05nite_61190</name>
</gene>
<feature type="domain" description="CN hydrolase" evidence="2">
    <location>
        <begin position="5"/>
        <end position="239"/>
    </location>
</feature>
<dbReference type="Gene3D" id="3.60.110.10">
    <property type="entry name" value="Carbon-nitrogen hydrolase"/>
    <property type="match status" value="1"/>
</dbReference>
<dbReference type="PROSITE" id="PS50263">
    <property type="entry name" value="CN_HYDROLASE"/>
    <property type="match status" value="1"/>
</dbReference>
<evidence type="ECO:0000256" key="1">
    <source>
        <dbReference type="ARBA" id="ARBA00010613"/>
    </source>
</evidence>
<evidence type="ECO:0000259" key="2">
    <source>
        <dbReference type="PROSITE" id="PS50263"/>
    </source>
</evidence>
<sequence>MSAPLRIAIGQTRVTTDPERNGAAIRAAMRDAAGAGARLIHLPEGAHTGYIGPAKSHFTGWHIDWTPVTEQLEHTMTLAAELGIWVVVGGNHRLSNGHRPHNSLWVINDRGQMVDRYDKRYLSHNEVNGFYTPGTRACVVEVDGWRLGLLICIEVNFPELWTELGGLEVDTVLFSTFSEDPIFEVIARGYAATHGFWISTALPAQCAASMPSSLIGPHGTVLHQAASDGEDLIIADLDRADPALDIALNKARPWRRTARAGDIYAARRVDDPRSTDRTCI</sequence>
<dbReference type="AlphaFoldDB" id="A0A919J634"/>
<organism evidence="3 4">
    <name type="scientific">Paractinoplanes ferrugineus</name>
    <dbReference type="NCBI Taxonomy" id="113564"/>
    <lineage>
        <taxon>Bacteria</taxon>
        <taxon>Bacillati</taxon>
        <taxon>Actinomycetota</taxon>
        <taxon>Actinomycetes</taxon>
        <taxon>Micromonosporales</taxon>
        <taxon>Micromonosporaceae</taxon>
        <taxon>Paractinoplanes</taxon>
    </lineage>
</organism>
<keyword evidence="4" id="KW-1185">Reference proteome</keyword>
<dbReference type="EMBL" id="BOMM01000052">
    <property type="protein sequence ID" value="GIE14279.1"/>
    <property type="molecule type" value="Genomic_DNA"/>
</dbReference>
<dbReference type="CDD" id="cd07197">
    <property type="entry name" value="nitrilase"/>
    <property type="match status" value="1"/>
</dbReference>
<dbReference type="RefSeq" id="WP_203820682.1">
    <property type="nucleotide sequence ID" value="NZ_BAAABP010000015.1"/>
</dbReference>
<evidence type="ECO:0000313" key="4">
    <source>
        <dbReference type="Proteomes" id="UP000598174"/>
    </source>
</evidence>
<name>A0A919J634_9ACTN</name>
<reference evidence="3" key="1">
    <citation type="submission" date="2021-01" db="EMBL/GenBank/DDBJ databases">
        <title>Whole genome shotgun sequence of Actinoplanes ferrugineus NBRC 15555.</title>
        <authorList>
            <person name="Komaki H."/>
            <person name="Tamura T."/>
        </authorList>
    </citation>
    <scope>NUCLEOTIDE SEQUENCE</scope>
    <source>
        <strain evidence="3">NBRC 15555</strain>
    </source>
</reference>
<accession>A0A919J634</accession>